<dbReference type="Proteomes" id="UP000789702">
    <property type="component" value="Unassembled WGS sequence"/>
</dbReference>
<name>A0ACA9K7V6_9GLOM</name>
<gene>
    <name evidence="1" type="ORF">DHETER_LOCUS1023</name>
</gene>
<reference evidence="1" key="1">
    <citation type="submission" date="2021-06" db="EMBL/GenBank/DDBJ databases">
        <authorList>
            <person name="Kallberg Y."/>
            <person name="Tangrot J."/>
            <person name="Rosling A."/>
        </authorList>
    </citation>
    <scope>NUCLEOTIDE SEQUENCE</scope>
    <source>
        <strain evidence="1">IL203A</strain>
    </source>
</reference>
<protein>
    <submittedName>
        <fullName evidence="1">9045_t:CDS:1</fullName>
    </submittedName>
</protein>
<proteinExistence type="predicted"/>
<evidence type="ECO:0000313" key="1">
    <source>
        <dbReference type="EMBL" id="CAG8454893.1"/>
    </source>
</evidence>
<keyword evidence="2" id="KW-1185">Reference proteome</keyword>
<comment type="caution">
    <text evidence="1">The sequence shown here is derived from an EMBL/GenBank/DDBJ whole genome shotgun (WGS) entry which is preliminary data.</text>
</comment>
<sequence length="107" mass="12564">MLRAKSQSLRKLELQEICFKKDNLTILIVMPNLEILSIKHSSGDPFGEEKNKFQNLKRLELVNNSTELNRAILNTECESLKFFVIYERELIEEENDEFISLLSRNMS</sequence>
<organism evidence="1 2">
    <name type="scientific">Dentiscutata heterogama</name>
    <dbReference type="NCBI Taxonomy" id="1316150"/>
    <lineage>
        <taxon>Eukaryota</taxon>
        <taxon>Fungi</taxon>
        <taxon>Fungi incertae sedis</taxon>
        <taxon>Mucoromycota</taxon>
        <taxon>Glomeromycotina</taxon>
        <taxon>Glomeromycetes</taxon>
        <taxon>Diversisporales</taxon>
        <taxon>Gigasporaceae</taxon>
        <taxon>Dentiscutata</taxon>
    </lineage>
</organism>
<dbReference type="EMBL" id="CAJVPU010000570">
    <property type="protein sequence ID" value="CAG8454893.1"/>
    <property type="molecule type" value="Genomic_DNA"/>
</dbReference>
<evidence type="ECO:0000313" key="2">
    <source>
        <dbReference type="Proteomes" id="UP000789702"/>
    </source>
</evidence>
<accession>A0ACA9K7V6</accession>